<evidence type="ECO:0000256" key="2">
    <source>
        <dbReference type="ARBA" id="ARBA00022448"/>
    </source>
</evidence>
<evidence type="ECO:0000256" key="9">
    <source>
        <dbReference type="SAM" id="Phobius"/>
    </source>
</evidence>
<name>A0A5R8Y0A9_9BACT</name>
<keyword evidence="4" id="KW-0997">Cell inner membrane</keyword>
<evidence type="ECO:0000256" key="5">
    <source>
        <dbReference type="ARBA" id="ARBA00022692"/>
    </source>
</evidence>
<comment type="caution">
    <text evidence="11">The sequence shown here is derived from an EMBL/GenBank/DDBJ whole genome shotgun (WGS) entry which is preliminary data.</text>
</comment>
<dbReference type="RefSeq" id="WP_138152918.1">
    <property type="nucleotide sequence ID" value="NZ_VANU01000004.1"/>
</dbReference>
<evidence type="ECO:0000313" key="12">
    <source>
        <dbReference type="Proteomes" id="UP000308901"/>
    </source>
</evidence>
<evidence type="ECO:0000313" key="11">
    <source>
        <dbReference type="EMBL" id="TLP37738.1"/>
    </source>
</evidence>
<dbReference type="AlphaFoldDB" id="A0A5R8Y0A9"/>
<evidence type="ECO:0000256" key="3">
    <source>
        <dbReference type="ARBA" id="ARBA00022475"/>
    </source>
</evidence>
<comment type="similarity">
    <text evidence="8">Belongs to the TRAP transporter small permease family.</text>
</comment>
<feature type="transmembrane region" description="Helical" evidence="9">
    <location>
        <begin position="64"/>
        <end position="82"/>
    </location>
</feature>
<keyword evidence="3" id="KW-1003">Cell membrane</keyword>
<keyword evidence="7 9" id="KW-0472">Membrane</keyword>
<reference evidence="11 12" key="1">
    <citation type="submission" date="2019-05" db="EMBL/GenBank/DDBJ databases">
        <title>Arcobacter sp. nov., isolated from sea sediment.</title>
        <authorList>
            <person name="Kim W."/>
        </authorList>
    </citation>
    <scope>NUCLEOTIDE SEQUENCE [LARGE SCALE GENOMIC DNA]</scope>
    <source>
        <strain evidence="11 12">CAU 1517</strain>
    </source>
</reference>
<feature type="transmembrane region" description="Helical" evidence="9">
    <location>
        <begin position="103"/>
        <end position="127"/>
    </location>
</feature>
<accession>A0A5R8Y0A9</accession>
<dbReference type="Pfam" id="PF04290">
    <property type="entry name" value="DctQ"/>
    <property type="match status" value="1"/>
</dbReference>
<gene>
    <name evidence="11" type="ORF">FDK22_10510</name>
</gene>
<evidence type="ECO:0000256" key="6">
    <source>
        <dbReference type="ARBA" id="ARBA00022989"/>
    </source>
</evidence>
<sequence length="176" mass="20045">MQARLRLYFEGKLKRICLWWVYLAGILLFIVVTTTVVNIAAFGLDKVARIFDSNVSALSGYEDLVRLLTSCIALMFFPWAQAQRGHVAVDFFANKFSPKVQQYFDMLWLFCTFIFVIFLAILMFMGMIESYDDGAVSVTLGWPEWPFYAPGIISLALWAVVLAFQIFLHKGGKIDG</sequence>
<keyword evidence="6 9" id="KW-1133">Transmembrane helix</keyword>
<evidence type="ECO:0000256" key="8">
    <source>
        <dbReference type="ARBA" id="ARBA00038436"/>
    </source>
</evidence>
<keyword evidence="2" id="KW-0813">Transport</keyword>
<evidence type="ECO:0000256" key="1">
    <source>
        <dbReference type="ARBA" id="ARBA00004429"/>
    </source>
</evidence>
<feature type="transmembrane region" description="Helical" evidence="9">
    <location>
        <begin position="147"/>
        <end position="168"/>
    </location>
</feature>
<protein>
    <submittedName>
        <fullName evidence="11">TRAP transporter small permease</fullName>
    </submittedName>
</protein>
<dbReference type="InterPro" id="IPR055348">
    <property type="entry name" value="DctQ"/>
</dbReference>
<organism evidence="11 12">
    <name type="scientific">Arcobacter arenosus</name>
    <dbReference type="NCBI Taxonomy" id="2576037"/>
    <lineage>
        <taxon>Bacteria</taxon>
        <taxon>Pseudomonadati</taxon>
        <taxon>Campylobacterota</taxon>
        <taxon>Epsilonproteobacteria</taxon>
        <taxon>Campylobacterales</taxon>
        <taxon>Arcobacteraceae</taxon>
        <taxon>Arcobacter</taxon>
    </lineage>
</organism>
<dbReference type="PANTHER" id="PTHR35011">
    <property type="entry name" value="2,3-DIKETO-L-GULONATE TRAP TRANSPORTER SMALL PERMEASE PROTEIN YIAM"/>
    <property type="match status" value="1"/>
</dbReference>
<dbReference type="Proteomes" id="UP000308901">
    <property type="component" value="Unassembled WGS sequence"/>
</dbReference>
<dbReference type="GO" id="GO:0005886">
    <property type="term" value="C:plasma membrane"/>
    <property type="evidence" value="ECO:0007669"/>
    <property type="project" value="UniProtKB-SubCell"/>
</dbReference>
<feature type="domain" description="Tripartite ATP-independent periplasmic transporters DctQ component" evidence="10">
    <location>
        <begin position="56"/>
        <end position="167"/>
    </location>
</feature>
<dbReference type="EMBL" id="VANU01000004">
    <property type="protein sequence ID" value="TLP37738.1"/>
    <property type="molecule type" value="Genomic_DNA"/>
</dbReference>
<evidence type="ECO:0000259" key="10">
    <source>
        <dbReference type="Pfam" id="PF04290"/>
    </source>
</evidence>
<proteinExistence type="inferred from homology"/>
<keyword evidence="5 9" id="KW-0812">Transmembrane</keyword>
<dbReference type="OrthoDB" id="5420680at2"/>
<dbReference type="InterPro" id="IPR007387">
    <property type="entry name" value="TRAP_DctQ"/>
</dbReference>
<comment type="subcellular location">
    <subcellularLocation>
        <location evidence="1">Cell inner membrane</location>
        <topology evidence="1">Multi-pass membrane protein</topology>
    </subcellularLocation>
</comment>
<feature type="transmembrane region" description="Helical" evidence="9">
    <location>
        <begin position="20"/>
        <end position="44"/>
    </location>
</feature>
<evidence type="ECO:0000256" key="7">
    <source>
        <dbReference type="ARBA" id="ARBA00023136"/>
    </source>
</evidence>
<evidence type="ECO:0000256" key="4">
    <source>
        <dbReference type="ARBA" id="ARBA00022519"/>
    </source>
</evidence>
<keyword evidence="12" id="KW-1185">Reference proteome</keyword>